<comment type="caution">
    <text evidence="2">The sequence shown here is derived from an EMBL/GenBank/DDBJ whole genome shotgun (WGS) entry which is preliminary data.</text>
</comment>
<evidence type="ECO:0000313" key="2">
    <source>
        <dbReference type="EMBL" id="KAJ8894641.1"/>
    </source>
</evidence>
<keyword evidence="3" id="KW-1185">Reference proteome</keyword>
<feature type="region of interest" description="Disordered" evidence="1">
    <location>
        <begin position="17"/>
        <end position="41"/>
    </location>
</feature>
<name>A0ABQ9ID95_9NEOP</name>
<accession>A0ABQ9ID95</accession>
<reference evidence="2 3" key="1">
    <citation type="submission" date="2023-02" db="EMBL/GenBank/DDBJ databases">
        <title>LHISI_Scaffold_Assembly.</title>
        <authorList>
            <person name="Stuart O.P."/>
            <person name="Cleave R."/>
            <person name="Magrath M.J.L."/>
            <person name="Mikheyev A.S."/>
        </authorList>
    </citation>
    <scope>NUCLEOTIDE SEQUENCE [LARGE SCALE GENOMIC DNA]</scope>
    <source>
        <strain evidence="2">Daus_M_001</strain>
        <tissue evidence="2">Leg muscle</tissue>
    </source>
</reference>
<evidence type="ECO:0000313" key="3">
    <source>
        <dbReference type="Proteomes" id="UP001159363"/>
    </source>
</evidence>
<evidence type="ECO:0000256" key="1">
    <source>
        <dbReference type="SAM" id="MobiDB-lite"/>
    </source>
</evidence>
<dbReference type="Proteomes" id="UP001159363">
    <property type="component" value="Chromosome 2"/>
</dbReference>
<dbReference type="EMBL" id="JARBHB010000002">
    <property type="protein sequence ID" value="KAJ8894641.1"/>
    <property type="molecule type" value="Genomic_DNA"/>
</dbReference>
<organism evidence="2 3">
    <name type="scientific">Dryococelus australis</name>
    <dbReference type="NCBI Taxonomy" id="614101"/>
    <lineage>
        <taxon>Eukaryota</taxon>
        <taxon>Metazoa</taxon>
        <taxon>Ecdysozoa</taxon>
        <taxon>Arthropoda</taxon>
        <taxon>Hexapoda</taxon>
        <taxon>Insecta</taxon>
        <taxon>Pterygota</taxon>
        <taxon>Neoptera</taxon>
        <taxon>Polyneoptera</taxon>
        <taxon>Phasmatodea</taxon>
        <taxon>Verophasmatodea</taxon>
        <taxon>Anareolatae</taxon>
        <taxon>Phasmatidae</taxon>
        <taxon>Eurycanthinae</taxon>
        <taxon>Dryococelus</taxon>
    </lineage>
</organism>
<gene>
    <name evidence="2" type="ORF">PR048_007305</name>
</gene>
<proteinExistence type="predicted"/>
<protein>
    <submittedName>
        <fullName evidence="2">Uncharacterized protein</fullName>
    </submittedName>
</protein>
<sequence>MTPRLVHLSYQAKSEGYIRKAPSGEEGPSINDPETSAPKEHTEICKDSSIGVQIVSSLISHATSMGIVSADDYDDTVNAKDGMSAVELVFADCSREFDELEIKRTSALITTDLTTRATRKDKVILRMKKEVKMIMNTALMIMIMKTEIGVKMKMKAECVKNTRSFAATCDAKKAEDAENTDYVFTENPNELVDRLKILIAEQRSENHANMKETKKTHGLMERLLNIDRKIVFVEHVVLIVVHVEHVEHVKQVEHVEHMGLIVMLDVRTEHCRNTRAEETGYLRENPPTSGIVWHDSHVRKSGIRLGRGGEGRRAGQPLSLRCLKAPAEAVRDSHCRWWQLWVAVVAADSLGEGQPVPWWRLGEAGWTPGRVLEQHKASLKHMVFTGSFAGTLEFRVVCSYHVWEWSGDIWAALNLQVLRADEGEARGKQNIPEKTYRPAALSITIPTCENPGIEPSSPTWQESCLTTTLSLPQRAKKLWFGKTVSAPSSSLPTKLTKNQLIRSANNYTNLKPTIMLDIFTCLLIVSTTARSLETMEVAQRGSEGPSQYSPQVISNKTWRIDRRMAAQTGDRPSKVPPSLIINHSQMRDGETSTNQITLKDEASSIYRLVIACSVQRRPQISSMCNMLPVIDSVSELVTAK</sequence>